<dbReference type="EMBL" id="CM037158">
    <property type="protein sequence ID" value="KAH7851473.1"/>
    <property type="molecule type" value="Genomic_DNA"/>
</dbReference>
<keyword evidence="2" id="KW-1185">Reference proteome</keyword>
<dbReference type="Proteomes" id="UP000828048">
    <property type="component" value="Chromosome 8"/>
</dbReference>
<comment type="caution">
    <text evidence="1">The sequence shown here is derived from an EMBL/GenBank/DDBJ whole genome shotgun (WGS) entry which is preliminary data.</text>
</comment>
<name>A0ACB7YE78_9ERIC</name>
<organism evidence="1 2">
    <name type="scientific">Vaccinium darrowii</name>
    <dbReference type="NCBI Taxonomy" id="229202"/>
    <lineage>
        <taxon>Eukaryota</taxon>
        <taxon>Viridiplantae</taxon>
        <taxon>Streptophyta</taxon>
        <taxon>Embryophyta</taxon>
        <taxon>Tracheophyta</taxon>
        <taxon>Spermatophyta</taxon>
        <taxon>Magnoliopsida</taxon>
        <taxon>eudicotyledons</taxon>
        <taxon>Gunneridae</taxon>
        <taxon>Pentapetalae</taxon>
        <taxon>asterids</taxon>
        <taxon>Ericales</taxon>
        <taxon>Ericaceae</taxon>
        <taxon>Vaccinioideae</taxon>
        <taxon>Vaccinieae</taxon>
        <taxon>Vaccinium</taxon>
    </lineage>
</organism>
<accession>A0ACB7YE78</accession>
<reference evidence="1 2" key="1">
    <citation type="journal article" date="2021" name="Hortic Res">
        <title>High-quality reference genome and annotation aids understanding of berry development for evergreen blueberry (Vaccinium darrowii).</title>
        <authorList>
            <person name="Yu J."/>
            <person name="Hulse-Kemp A.M."/>
            <person name="Babiker E."/>
            <person name="Staton M."/>
        </authorList>
    </citation>
    <scope>NUCLEOTIDE SEQUENCE [LARGE SCALE GENOMIC DNA]</scope>
    <source>
        <strain evidence="2">cv. NJ 8807/NJ 8810</strain>
        <tissue evidence="1">Young leaf</tissue>
    </source>
</reference>
<proteinExistence type="predicted"/>
<protein>
    <submittedName>
        <fullName evidence="1">Uncharacterized protein</fullName>
    </submittedName>
</protein>
<evidence type="ECO:0000313" key="2">
    <source>
        <dbReference type="Proteomes" id="UP000828048"/>
    </source>
</evidence>
<evidence type="ECO:0000313" key="1">
    <source>
        <dbReference type="EMBL" id="KAH7851473.1"/>
    </source>
</evidence>
<sequence length="637" mass="69260">MSTQLEVNVAPKESIPAELAPAPLKINVPGELTTVSITKNITTVSVMTVSSEFTALTTGSVAPEVATLSKLGTPPEVAPLSKVDVPPEVTTESTVTVPPEVSPASTESVPLTETVESTESMPPEETSELTESVPPEATESTLLEETSKLTESVPLEETSKLTESVPPEVTESTPLEETSESKESVPPEATESTPLEETFELTESDSLEATESTPLEEISDLTETVLLEAAALSLTSAAQGFIGLFAKSTESAPSEVTSESTESVPPKLTVEPTDSAPSEVTNLSPVSAPTAVSSENIVPESTTMSSVSAQPPGLTATSKVQSVPPELTSKAREDAIQLHRAFEGWGCDAPTIVKVLAHRSATQRALIRREYKTKFSEDLDKRLSKELRLSADLKRAVLLWMHDSATRDAVLVRQGLTEKLTLKLNVAIEVICSRTPSQIEQLKKAYRPLFGSYLEQDIESHALGDNKKLLLAYVSKSRSEGTKVDATMVNKDANALFKDGEYKLGTNEETFIRIFSERSWAHLAAVNAAYRSMYVNSLRKAVKHETSWNFKCALLTILQCAENPAKYFAKVLHKAMDRLGTDEKTLSRIIVSRAEIDIQQIKAEYLKKYRKSLSDEVHSETSGNYRAFLLSLLDTNN</sequence>
<gene>
    <name evidence="1" type="ORF">Vadar_012137</name>
</gene>